<comment type="caution">
    <text evidence="1">The sequence shown here is derived from an EMBL/GenBank/DDBJ whole genome shotgun (WGS) entry which is preliminary data.</text>
</comment>
<protein>
    <recommendedName>
        <fullName evidence="3">PiggyBac transposable element-derived protein 4 C-terminal zinc-ribbon domain-containing protein</fullName>
    </recommendedName>
</protein>
<dbReference type="OrthoDB" id="5919657at2759"/>
<evidence type="ECO:0000313" key="2">
    <source>
        <dbReference type="Proteomes" id="UP000054995"/>
    </source>
</evidence>
<organism evidence="1 2">
    <name type="scientific">Trichinella pseudospiralis</name>
    <name type="common">Parasitic roundworm</name>
    <dbReference type="NCBI Taxonomy" id="6337"/>
    <lineage>
        <taxon>Eukaryota</taxon>
        <taxon>Metazoa</taxon>
        <taxon>Ecdysozoa</taxon>
        <taxon>Nematoda</taxon>
        <taxon>Enoplea</taxon>
        <taxon>Dorylaimia</taxon>
        <taxon>Trichinellida</taxon>
        <taxon>Trichinellidae</taxon>
        <taxon>Trichinella</taxon>
    </lineage>
</organism>
<proteinExistence type="predicted"/>
<evidence type="ECO:0000313" key="1">
    <source>
        <dbReference type="EMBL" id="KRY89137.1"/>
    </source>
</evidence>
<reference evidence="1 2" key="1">
    <citation type="submission" date="2015-01" db="EMBL/GenBank/DDBJ databases">
        <title>Evolution of Trichinella species and genotypes.</title>
        <authorList>
            <person name="Korhonen P.K."/>
            <person name="Edoardo P."/>
            <person name="Giuseppe L.R."/>
            <person name="Gasser R.B."/>
        </authorList>
    </citation>
    <scope>NUCLEOTIDE SEQUENCE [LARGE SCALE GENOMIC DNA]</scope>
    <source>
        <strain evidence="1">ISS470</strain>
    </source>
</reference>
<gene>
    <name evidence="1" type="ORF">T4D_12225</name>
</gene>
<dbReference type="SUPFAM" id="SSF118310">
    <property type="entry name" value="AN1-like Zinc finger"/>
    <property type="match status" value="1"/>
</dbReference>
<dbReference type="EMBL" id="JYDT01000035">
    <property type="protein sequence ID" value="KRY89137.1"/>
    <property type="molecule type" value="Genomic_DNA"/>
</dbReference>
<name>A0A0V1FTI6_TRIPS</name>
<dbReference type="AlphaFoldDB" id="A0A0V1FTI6"/>
<dbReference type="Proteomes" id="UP000054995">
    <property type="component" value="Unassembled WGS sequence"/>
</dbReference>
<evidence type="ECO:0008006" key="3">
    <source>
        <dbReference type="Google" id="ProtNLM"/>
    </source>
</evidence>
<sequence>MKLQTLKRHLRTRMIRFERWISDIRQFCSDSDVSKVRSCMNEVEKIYADMSSLQREIEEFLTEENDMSEIEAWHKIEGAMLEIRCLAEETLNGHAENTPQSLSGAVMNATKSLKTKMKAKKPTSEKKEKRIRKRCAFCGRAKDRKVSTSCSKCNVPCCRDHILSEHNDAMQMHQTQIEENPINDIASLEF</sequence>
<dbReference type="InterPro" id="IPR035896">
    <property type="entry name" value="AN1-like_Znf"/>
</dbReference>
<accession>A0A0V1FTI6</accession>
<keyword evidence="2" id="KW-1185">Reference proteome</keyword>